<dbReference type="Proteomes" id="UP000780801">
    <property type="component" value="Unassembled WGS sequence"/>
</dbReference>
<dbReference type="OrthoDB" id="289038at2759"/>
<evidence type="ECO:0000313" key="2">
    <source>
        <dbReference type="EMBL" id="KAF9579424.1"/>
    </source>
</evidence>
<proteinExistence type="predicted"/>
<keyword evidence="3" id="KW-1185">Reference proteome</keyword>
<organism evidence="2 3">
    <name type="scientific">Lunasporangiospora selenospora</name>
    <dbReference type="NCBI Taxonomy" id="979761"/>
    <lineage>
        <taxon>Eukaryota</taxon>
        <taxon>Fungi</taxon>
        <taxon>Fungi incertae sedis</taxon>
        <taxon>Mucoromycota</taxon>
        <taxon>Mortierellomycotina</taxon>
        <taxon>Mortierellomycetes</taxon>
        <taxon>Mortierellales</taxon>
        <taxon>Mortierellaceae</taxon>
        <taxon>Lunasporangiospora</taxon>
    </lineage>
</organism>
<feature type="region of interest" description="Disordered" evidence="1">
    <location>
        <begin position="174"/>
        <end position="209"/>
    </location>
</feature>
<comment type="caution">
    <text evidence="2">The sequence shown here is derived from an EMBL/GenBank/DDBJ whole genome shotgun (WGS) entry which is preliminary data.</text>
</comment>
<accession>A0A9P6FQB6</accession>
<dbReference type="EMBL" id="JAABOA010002768">
    <property type="protein sequence ID" value="KAF9579424.1"/>
    <property type="molecule type" value="Genomic_DNA"/>
</dbReference>
<name>A0A9P6FQB6_9FUNG</name>
<dbReference type="AlphaFoldDB" id="A0A9P6FQB6"/>
<gene>
    <name evidence="2" type="ORF">BGW38_004314</name>
</gene>
<evidence type="ECO:0000313" key="3">
    <source>
        <dbReference type="Proteomes" id="UP000780801"/>
    </source>
</evidence>
<sequence length="287" mass="32154">MTSDSHEPRLPIATVSTNSRGALPDVFHCSVHVVDLARASLSRRFESVQCLLARDDTASVNLYLDQRKELDYLSFRLTRNIRQLYTNGPTHTVKVQLSSQQQRLDITLATGTLCQAIYDQLQQDEPTADEYEHFPMIRPKVGLLKPDPTAAYLTASDMPVDSKELVISSAPKRKQIVVQSSRPEPDQSNKKSRIYPIPGRSTYRPSREAVDPILSSEICDYDDSSELWTLASSPPDPHHEEMLTRSLSATRRPLDRSEGSGYSRPNAGKSREIILLGVVVKNPIFGH</sequence>
<evidence type="ECO:0000256" key="1">
    <source>
        <dbReference type="SAM" id="MobiDB-lite"/>
    </source>
</evidence>
<feature type="region of interest" description="Disordered" evidence="1">
    <location>
        <begin position="229"/>
        <end position="267"/>
    </location>
</feature>
<reference evidence="2" key="1">
    <citation type="journal article" date="2020" name="Fungal Divers.">
        <title>Resolving the Mortierellaceae phylogeny through synthesis of multi-gene phylogenetics and phylogenomics.</title>
        <authorList>
            <person name="Vandepol N."/>
            <person name="Liber J."/>
            <person name="Desiro A."/>
            <person name="Na H."/>
            <person name="Kennedy M."/>
            <person name="Barry K."/>
            <person name="Grigoriev I.V."/>
            <person name="Miller A.N."/>
            <person name="O'Donnell K."/>
            <person name="Stajich J.E."/>
            <person name="Bonito G."/>
        </authorList>
    </citation>
    <scope>NUCLEOTIDE SEQUENCE</scope>
    <source>
        <strain evidence="2">KOD1015</strain>
    </source>
</reference>
<protein>
    <submittedName>
        <fullName evidence="2">Uncharacterized protein</fullName>
    </submittedName>
</protein>